<comment type="caution">
    <text evidence="2">The sequence shown here is derived from an EMBL/GenBank/DDBJ whole genome shotgun (WGS) entry which is preliminary data.</text>
</comment>
<feature type="compositionally biased region" description="Basic and acidic residues" evidence="1">
    <location>
        <begin position="410"/>
        <end position="420"/>
    </location>
</feature>
<gene>
    <name evidence="2" type="ORF">CTEN210_06147</name>
</gene>
<feature type="compositionally biased region" description="Polar residues" evidence="1">
    <location>
        <begin position="399"/>
        <end position="408"/>
    </location>
</feature>
<dbReference type="AlphaFoldDB" id="A0AAD3CR65"/>
<feature type="region of interest" description="Disordered" evidence="1">
    <location>
        <begin position="399"/>
        <end position="420"/>
    </location>
</feature>
<proteinExistence type="predicted"/>
<protein>
    <submittedName>
        <fullName evidence="2">Uncharacterized protein</fullName>
    </submittedName>
</protein>
<evidence type="ECO:0000256" key="1">
    <source>
        <dbReference type="SAM" id="MobiDB-lite"/>
    </source>
</evidence>
<accession>A0AAD3CR65</accession>
<dbReference type="EMBL" id="BLLK01000038">
    <property type="protein sequence ID" value="GFH49671.1"/>
    <property type="molecule type" value="Genomic_DNA"/>
</dbReference>
<evidence type="ECO:0000313" key="2">
    <source>
        <dbReference type="EMBL" id="GFH49671.1"/>
    </source>
</evidence>
<evidence type="ECO:0000313" key="3">
    <source>
        <dbReference type="Proteomes" id="UP001054902"/>
    </source>
</evidence>
<keyword evidence="3" id="KW-1185">Reference proteome</keyword>
<organism evidence="2 3">
    <name type="scientific">Chaetoceros tenuissimus</name>
    <dbReference type="NCBI Taxonomy" id="426638"/>
    <lineage>
        <taxon>Eukaryota</taxon>
        <taxon>Sar</taxon>
        <taxon>Stramenopiles</taxon>
        <taxon>Ochrophyta</taxon>
        <taxon>Bacillariophyta</taxon>
        <taxon>Coscinodiscophyceae</taxon>
        <taxon>Chaetocerotophycidae</taxon>
        <taxon>Chaetocerotales</taxon>
        <taxon>Chaetocerotaceae</taxon>
        <taxon>Chaetoceros</taxon>
    </lineage>
</organism>
<name>A0AAD3CR65_9STRA</name>
<sequence length="633" mass="71231">MSILESILEEDEDVPELLGILSSLSEETIALKDSESSEFEEENLNEKVDLIATTLGSKPPTIPLREERLSLGVECVFKAKGVGMSGVRKISKNKRRQTRRIKKEKRVLSCVTECAPFVMPDEDLTPKNDNTTRKLKSKNLKALTYDQYFDYLSRCNAKGKVSIEHPYLELEKSRHEGDLKKRVFTIELTGSADECQLECAPTSDSATIVTSHVVAMEEPTPQISNKSKPRLSQEDENYIKKDLLERIPQVESQNLLCLAPDNVIVSETIATNTIEKKLSPSKKNTTKKLSTSRGNSIMDSVGEDGCLIEKMASIKKDVIKTMSEPVQEEFTIDCQESRDNMEGARNDMVFARTPTFEILNNDNDERFSFYEPKKQDETTPVDEFQLAPDYCNDDDNKSIESSASTIEDSPSIHEDERVDESNVEFTIPKTLSLESCHSSVYTEERAPSIQDNRSTISRDSFGLADLIPHSFSMDSFKSNKSVLTIRSNRTEKTSRSFQEAEQCITHSLSELARIHDKIQTDKMEEDAECMSCQSESTDGRDNLFWARQSKNEIAALQNLIEKQIVEEQDSGSFDGIAQSFSFGTVSTMSTMKSKMTAAQAQSMDKLINEVNHLCSKIENRIENIVKDTGSNDE</sequence>
<reference evidence="2 3" key="1">
    <citation type="journal article" date="2021" name="Sci. Rep.">
        <title>The genome of the diatom Chaetoceros tenuissimus carries an ancient integrated fragment of an extant virus.</title>
        <authorList>
            <person name="Hongo Y."/>
            <person name="Kimura K."/>
            <person name="Takaki Y."/>
            <person name="Yoshida Y."/>
            <person name="Baba S."/>
            <person name="Kobayashi G."/>
            <person name="Nagasaki K."/>
            <person name="Hano T."/>
            <person name="Tomaru Y."/>
        </authorList>
    </citation>
    <scope>NUCLEOTIDE SEQUENCE [LARGE SCALE GENOMIC DNA]</scope>
    <source>
        <strain evidence="2 3">NIES-3715</strain>
    </source>
</reference>
<dbReference type="Proteomes" id="UP001054902">
    <property type="component" value="Unassembled WGS sequence"/>
</dbReference>